<evidence type="ECO:0000259" key="10">
    <source>
        <dbReference type="Pfam" id="PF01545"/>
    </source>
</evidence>
<dbReference type="RefSeq" id="WP_132949789.1">
    <property type="nucleotide sequence ID" value="NZ_SLXU01000001.1"/>
</dbReference>
<comment type="similarity">
    <text evidence="2">Belongs to the cation diffusion facilitator (CDF) transporter (TC 2.A.4) family. SLC30A subfamily.</text>
</comment>
<sequence length="300" mass="31867">MPHAHHHPHLDPAAGDRRVAWAVAVNLALTVAQIAGGVLSGSLALVADAIHNLSDAVSLVIALCARRIARRPADAAMTFGYGRAEVVAALVNYTVLIAIALYLVAEAAMRLADPPGVSGWIVVIVAGIALVVDVITALLTWRMAKDSVNIRAAFLHNLADAFGSVAVIAAGSLILLYDWRLVDPLATFGIAAYILLHAAREVGPVMRILMLGSPDAPPLEVLRARLAEAEAVKDVHHLHLWQIDEHRCALQAHLVVTQGADFPTEITRAKALLAREFGITHATLELETPVSGCADQKACQ</sequence>
<dbReference type="SUPFAM" id="SSF160240">
    <property type="entry name" value="Cation efflux protein cytoplasmic domain-like"/>
    <property type="match status" value="1"/>
</dbReference>
<evidence type="ECO:0000313" key="13">
    <source>
        <dbReference type="Proteomes" id="UP000295050"/>
    </source>
</evidence>
<feature type="transmembrane region" description="Helical" evidence="9">
    <location>
        <begin position="181"/>
        <end position="199"/>
    </location>
</feature>
<keyword evidence="4 9" id="KW-0812">Transmembrane</keyword>
<keyword evidence="7" id="KW-0406">Ion transport</keyword>
<evidence type="ECO:0000259" key="11">
    <source>
        <dbReference type="Pfam" id="PF16916"/>
    </source>
</evidence>
<reference evidence="12 13" key="1">
    <citation type="submission" date="2019-03" db="EMBL/GenBank/DDBJ databases">
        <title>Genomic Encyclopedia of Type Strains, Phase IV (KMG-IV): sequencing the most valuable type-strain genomes for metagenomic binning, comparative biology and taxonomic classification.</title>
        <authorList>
            <person name="Goeker M."/>
        </authorList>
    </citation>
    <scope>NUCLEOTIDE SEQUENCE [LARGE SCALE GENOMIC DNA]</scope>
    <source>
        <strain evidence="12 13">DSM 24766</strain>
    </source>
</reference>
<dbReference type="InterPro" id="IPR036837">
    <property type="entry name" value="Cation_efflux_CTD_sf"/>
</dbReference>
<dbReference type="InterPro" id="IPR050681">
    <property type="entry name" value="CDF/SLC30A"/>
</dbReference>
<dbReference type="GO" id="GO:0005385">
    <property type="term" value="F:zinc ion transmembrane transporter activity"/>
    <property type="evidence" value="ECO:0007669"/>
    <property type="project" value="TreeGrafter"/>
</dbReference>
<dbReference type="InterPro" id="IPR058533">
    <property type="entry name" value="Cation_efflux_TM"/>
</dbReference>
<dbReference type="InterPro" id="IPR027470">
    <property type="entry name" value="Cation_efflux_CTD"/>
</dbReference>
<keyword evidence="5" id="KW-0864">Zinc transport</keyword>
<name>A0A4R2RUJ9_9RHOB</name>
<dbReference type="PANTHER" id="PTHR11562:SF17">
    <property type="entry name" value="RE54080P-RELATED"/>
    <property type="match status" value="1"/>
</dbReference>
<dbReference type="Gene3D" id="1.20.1510.10">
    <property type="entry name" value="Cation efflux protein transmembrane domain"/>
    <property type="match status" value="1"/>
</dbReference>
<dbReference type="Pfam" id="PF16916">
    <property type="entry name" value="ZT_dimer"/>
    <property type="match status" value="1"/>
</dbReference>
<comment type="subcellular location">
    <subcellularLocation>
        <location evidence="1">Membrane</location>
        <topology evidence="1">Multi-pass membrane protein</topology>
    </subcellularLocation>
</comment>
<feature type="domain" description="Cation efflux protein cytoplasmic" evidence="11">
    <location>
        <begin position="220"/>
        <end position="287"/>
    </location>
</feature>
<dbReference type="OrthoDB" id="9809646at2"/>
<dbReference type="InterPro" id="IPR002524">
    <property type="entry name" value="Cation_efflux"/>
</dbReference>
<keyword evidence="5" id="KW-0862">Zinc</keyword>
<keyword evidence="13" id="KW-1185">Reference proteome</keyword>
<gene>
    <name evidence="12" type="ORF">EV663_10175</name>
</gene>
<evidence type="ECO:0000256" key="1">
    <source>
        <dbReference type="ARBA" id="ARBA00004141"/>
    </source>
</evidence>
<proteinExistence type="inferred from homology"/>
<evidence type="ECO:0000256" key="3">
    <source>
        <dbReference type="ARBA" id="ARBA00022448"/>
    </source>
</evidence>
<dbReference type="AlphaFoldDB" id="A0A4R2RUJ9"/>
<keyword evidence="6 9" id="KW-1133">Transmembrane helix</keyword>
<keyword evidence="3" id="KW-0813">Transport</keyword>
<keyword evidence="8 9" id="KW-0472">Membrane</keyword>
<evidence type="ECO:0000256" key="8">
    <source>
        <dbReference type="ARBA" id="ARBA00023136"/>
    </source>
</evidence>
<dbReference type="SUPFAM" id="SSF161111">
    <property type="entry name" value="Cation efflux protein transmembrane domain-like"/>
    <property type="match status" value="1"/>
</dbReference>
<dbReference type="NCBIfam" id="TIGR01297">
    <property type="entry name" value="CDF"/>
    <property type="match status" value="1"/>
</dbReference>
<dbReference type="Pfam" id="PF01545">
    <property type="entry name" value="Cation_efflux"/>
    <property type="match status" value="1"/>
</dbReference>
<evidence type="ECO:0000256" key="7">
    <source>
        <dbReference type="ARBA" id="ARBA00023065"/>
    </source>
</evidence>
<feature type="transmembrane region" description="Helical" evidence="9">
    <location>
        <begin position="86"/>
        <end position="105"/>
    </location>
</feature>
<evidence type="ECO:0000256" key="2">
    <source>
        <dbReference type="ARBA" id="ARBA00008873"/>
    </source>
</evidence>
<feature type="domain" description="Cation efflux protein transmembrane" evidence="10">
    <location>
        <begin position="22"/>
        <end position="210"/>
    </location>
</feature>
<dbReference type="PANTHER" id="PTHR11562">
    <property type="entry name" value="CATION EFFLUX PROTEIN/ ZINC TRANSPORTER"/>
    <property type="match status" value="1"/>
</dbReference>
<organism evidence="12 13">
    <name type="scientific">Rhodovulum bhavnagarense</name>
    <dbReference type="NCBI Taxonomy" id="992286"/>
    <lineage>
        <taxon>Bacteria</taxon>
        <taxon>Pseudomonadati</taxon>
        <taxon>Pseudomonadota</taxon>
        <taxon>Alphaproteobacteria</taxon>
        <taxon>Rhodobacterales</taxon>
        <taxon>Paracoccaceae</taxon>
        <taxon>Rhodovulum</taxon>
    </lineage>
</organism>
<dbReference type="Proteomes" id="UP000295050">
    <property type="component" value="Unassembled WGS sequence"/>
</dbReference>
<evidence type="ECO:0000256" key="5">
    <source>
        <dbReference type="ARBA" id="ARBA00022906"/>
    </source>
</evidence>
<evidence type="ECO:0000256" key="9">
    <source>
        <dbReference type="SAM" id="Phobius"/>
    </source>
</evidence>
<evidence type="ECO:0000256" key="6">
    <source>
        <dbReference type="ARBA" id="ARBA00022989"/>
    </source>
</evidence>
<evidence type="ECO:0000256" key="4">
    <source>
        <dbReference type="ARBA" id="ARBA00022692"/>
    </source>
</evidence>
<protein>
    <submittedName>
        <fullName evidence="12">Cobalt-zinc-cadmium efflux system protein</fullName>
    </submittedName>
</protein>
<feature type="transmembrane region" description="Helical" evidence="9">
    <location>
        <begin position="153"/>
        <end position="175"/>
    </location>
</feature>
<feature type="transmembrane region" description="Helical" evidence="9">
    <location>
        <begin position="20"/>
        <end position="39"/>
    </location>
</feature>
<evidence type="ECO:0000313" key="12">
    <source>
        <dbReference type="EMBL" id="TCP62815.1"/>
    </source>
</evidence>
<dbReference type="InterPro" id="IPR027469">
    <property type="entry name" value="Cation_efflux_TMD_sf"/>
</dbReference>
<dbReference type="EMBL" id="SLXU01000001">
    <property type="protein sequence ID" value="TCP62815.1"/>
    <property type="molecule type" value="Genomic_DNA"/>
</dbReference>
<comment type="caution">
    <text evidence="12">The sequence shown here is derived from an EMBL/GenBank/DDBJ whole genome shotgun (WGS) entry which is preliminary data.</text>
</comment>
<dbReference type="GO" id="GO:0005886">
    <property type="term" value="C:plasma membrane"/>
    <property type="evidence" value="ECO:0007669"/>
    <property type="project" value="TreeGrafter"/>
</dbReference>
<feature type="transmembrane region" description="Helical" evidence="9">
    <location>
        <begin position="117"/>
        <end position="141"/>
    </location>
</feature>
<accession>A0A4R2RUJ9</accession>